<dbReference type="GeneID" id="95420393"/>
<proteinExistence type="predicted"/>
<dbReference type="Proteomes" id="UP001598201">
    <property type="component" value="Unassembled WGS sequence"/>
</dbReference>
<dbReference type="RefSeq" id="WP_353050908.1">
    <property type="nucleotide sequence ID" value="NZ_CP093329.1"/>
</dbReference>
<comment type="caution">
    <text evidence="1">The sequence shown here is derived from an EMBL/GenBank/DDBJ whole genome shotgun (WGS) entry which is preliminary data.</text>
</comment>
<protein>
    <submittedName>
        <fullName evidence="1">DUF6500 family protein</fullName>
    </submittedName>
</protein>
<name>A0ABW6CJW7_RAHSY</name>
<reference evidence="1 2" key="1">
    <citation type="submission" date="2024-09" db="EMBL/GenBank/DDBJ databases">
        <title>Genomes of Rahnella.</title>
        <authorList>
            <person name="Mnguni F.C."/>
            <person name="Shin G.Y."/>
            <person name="Coutinho T."/>
        </authorList>
    </citation>
    <scope>NUCLEOTIDE SEQUENCE [LARGE SCALE GENOMIC DNA]</scope>
    <source>
        <strain evidence="1 2">20WA0057</strain>
    </source>
</reference>
<evidence type="ECO:0000313" key="2">
    <source>
        <dbReference type="Proteomes" id="UP001598201"/>
    </source>
</evidence>
<keyword evidence="2" id="KW-1185">Reference proteome</keyword>
<dbReference type="Pfam" id="PF20110">
    <property type="entry name" value="DUF6500"/>
    <property type="match status" value="1"/>
</dbReference>
<dbReference type="EMBL" id="JBHUCJ010000135">
    <property type="protein sequence ID" value="MFD3227049.1"/>
    <property type="molecule type" value="Genomic_DNA"/>
</dbReference>
<dbReference type="InterPro" id="IPR045448">
    <property type="entry name" value="DUF6500"/>
</dbReference>
<evidence type="ECO:0000313" key="1">
    <source>
        <dbReference type="EMBL" id="MFD3227049.1"/>
    </source>
</evidence>
<accession>A0ABW6CJW7</accession>
<organism evidence="1 2">
    <name type="scientific">Rahnella sp. (strain Y9602)</name>
    <dbReference type="NCBI Taxonomy" id="2703885"/>
    <lineage>
        <taxon>Bacteria</taxon>
        <taxon>Pseudomonadati</taxon>
        <taxon>Pseudomonadota</taxon>
        <taxon>Gammaproteobacteria</taxon>
        <taxon>Enterobacterales</taxon>
        <taxon>Yersiniaceae</taxon>
        <taxon>Rahnella</taxon>
    </lineage>
</organism>
<sequence length="22" mass="2427">MAANGSNVGLSFYAFFRIKTMT</sequence>
<gene>
    <name evidence="1" type="ORF">ACFPK4_26290</name>
</gene>